<evidence type="ECO:0000313" key="3">
    <source>
        <dbReference type="EMBL" id="CEY61538.1"/>
    </source>
</evidence>
<protein>
    <submittedName>
        <fullName evidence="3">Uncharacterized protein</fullName>
    </submittedName>
</protein>
<feature type="signal peptide" evidence="2">
    <location>
        <begin position="1"/>
        <end position="25"/>
    </location>
</feature>
<keyword evidence="1" id="KW-0175">Coiled coil</keyword>
<dbReference type="AlphaFoldDB" id="A0A2P0A090"/>
<evidence type="ECO:0000256" key="1">
    <source>
        <dbReference type="SAM" id="Coils"/>
    </source>
</evidence>
<dbReference type="Proteomes" id="UP000048179">
    <property type="component" value="Unassembled WGS sequence"/>
</dbReference>
<gene>
    <name evidence="3" type="ORF">ERS020247_01165</name>
</gene>
<sequence length="177" mass="19305">MKKLITSSIVALSLFGAVAPTLANASTISNISSSDKVDEFTSADINIITNYGQYSYDKKLTEVALKLENYFSKNEYGDPVLYATKEQLMEDLEITEQEAEDILSIAELDVRKTQFRGFVGLYINLGSKIRSMNGWAAALVTASAAALAKWGVENGVTVLHLGDHIPGISLSYNVYIP</sequence>
<feature type="chain" id="PRO_5014608375" evidence="2">
    <location>
        <begin position="26"/>
        <end position="177"/>
    </location>
</feature>
<organism evidence="3 4">
    <name type="scientific">Streptococcus pseudopneumoniae</name>
    <dbReference type="NCBI Taxonomy" id="257758"/>
    <lineage>
        <taxon>Bacteria</taxon>
        <taxon>Bacillati</taxon>
        <taxon>Bacillota</taxon>
        <taxon>Bacilli</taxon>
        <taxon>Lactobacillales</taxon>
        <taxon>Streptococcaceae</taxon>
        <taxon>Streptococcus</taxon>
    </lineage>
</organism>
<name>A0A2P0A090_9STRE</name>
<dbReference type="RefSeq" id="WP_050223748.1">
    <property type="nucleotide sequence ID" value="NZ_CFGT01000009.1"/>
</dbReference>
<dbReference type="EMBL" id="CFGT01000009">
    <property type="protein sequence ID" value="CEY61538.1"/>
    <property type="molecule type" value="Genomic_DNA"/>
</dbReference>
<proteinExistence type="predicted"/>
<keyword evidence="2" id="KW-0732">Signal</keyword>
<accession>A0A2P0A090</accession>
<reference evidence="3 4" key="1">
    <citation type="submission" date="2015-03" db="EMBL/GenBank/DDBJ databases">
        <authorList>
            <consortium name="Pathogen Informatics"/>
        </authorList>
    </citation>
    <scope>NUCLEOTIDE SEQUENCE [LARGE SCALE GENOMIC DNA]</scope>
    <source>
        <strain evidence="3 4">SMRU737</strain>
    </source>
</reference>
<feature type="coiled-coil region" evidence="1">
    <location>
        <begin position="82"/>
        <end position="109"/>
    </location>
</feature>
<evidence type="ECO:0000313" key="4">
    <source>
        <dbReference type="Proteomes" id="UP000048179"/>
    </source>
</evidence>
<evidence type="ECO:0000256" key="2">
    <source>
        <dbReference type="SAM" id="SignalP"/>
    </source>
</evidence>